<protein>
    <recommendedName>
        <fullName evidence="4">ribonuclease Z</fullName>
        <ecNumber evidence="4">3.1.26.11</ecNumber>
    </recommendedName>
</protein>
<proteinExistence type="inferred from homology"/>
<dbReference type="PANTHER" id="PTHR12553">
    <property type="entry name" value="ZINC PHOSPHODIESTERASE ELAC PROTEIN 2"/>
    <property type="match status" value="1"/>
</dbReference>
<evidence type="ECO:0000313" key="13">
    <source>
        <dbReference type="EMBL" id="ODQ82579.1"/>
    </source>
</evidence>
<evidence type="ECO:0000256" key="11">
    <source>
        <dbReference type="SAM" id="MobiDB-lite"/>
    </source>
</evidence>
<dbReference type="GO" id="GO:0046872">
    <property type="term" value="F:metal ion binding"/>
    <property type="evidence" value="ECO:0007669"/>
    <property type="project" value="UniProtKB-KW"/>
</dbReference>
<feature type="region of interest" description="Disordered" evidence="11">
    <location>
        <begin position="892"/>
        <end position="949"/>
    </location>
</feature>
<evidence type="ECO:0000259" key="12">
    <source>
        <dbReference type="Pfam" id="PF13691"/>
    </source>
</evidence>
<accession>A0A1E3QY31</accession>
<evidence type="ECO:0000256" key="8">
    <source>
        <dbReference type="ARBA" id="ARBA00022759"/>
    </source>
</evidence>
<evidence type="ECO:0000256" key="3">
    <source>
        <dbReference type="ARBA" id="ARBA00007823"/>
    </source>
</evidence>
<keyword evidence="10" id="KW-0862">Zinc</keyword>
<evidence type="ECO:0000256" key="7">
    <source>
        <dbReference type="ARBA" id="ARBA00022723"/>
    </source>
</evidence>
<gene>
    <name evidence="13" type="ORF">BABINDRAFT_10988</name>
</gene>
<comment type="catalytic activity">
    <reaction evidence="1">
        <text>Endonucleolytic cleavage of RNA, removing extra 3' nucleotides from tRNA precursor, generating 3' termini of tRNAs. A 3'-hydroxy group is left at the tRNA terminus and a 5'-phosphoryl group is left at the trailer molecule.</text>
        <dbReference type="EC" id="3.1.26.11"/>
    </reaction>
</comment>
<dbReference type="Gene3D" id="3.60.15.10">
    <property type="entry name" value="Ribonuclease Z/Hydroxyacylglutathione hydrolase-like"/>
    <property type="match status" value="2"/>
</dbReference>
<evidence type="ECO:0000256" key="6">
    <source>
        <dbReference type="ARBA" id="ARBA00022722"/>
    </source>
</evidence>
<dbReference type="PANTHER" id="PTHR12553:SF49">
    <property type="entry name" value="ZINC PHOSPHODIESTERASE ELAC PROTEIN 2"/>
    <property type="match status" value="1"/>
</dbReference>
<dbReference type="EMBL" id="KV454426">
    <property type="protein sequence ID" value="ODQ82579.1"/>
    <property type="molecule type" value="Genomic_DNA"/>
</dbReference>
<organism evidence="13 14">
    <name type="scientific">Babjeviella inositovora NRRL Y-12698</name>
    <dbReference type="NCBI Taxonomy" id="984486"/>
    <lineage>
        <taxon>Eukaryota</taxon>
        <taxon>Fungi</taxon>
        <taxon>Dikarya</taxon>
        <taxon>Ascomycota</taxon>
        <taxon>Saccharomycotina</taxon>
        <taxon>Pichiomycetes</taxon>
        <taxon>Serinales incertae sedis</taxon>
        <taxon>Babjeviella</taxon>
    </lineage>
</organism>
<evidence type="ECO:0000313" key="14">
    <source>
        <dbReference type="Proteomes" id="UP000094336"/>
    </source>
</evidence>
<evidence type="ECO:0000256" key="5">
    <source>
        <dbReference type="ARBA" id="ARBA00022694"/>
    </source>
</evidence>
<keyword evidence="7" id="KW-0479">Metal-binding</keyword>
<feature type="compositionally biased region" description="Basic and acidic residues" evidence="11">
    <location>
        <begin position="914"/>
        <end position="942"/>
    </location>
</feature>
<keyword evidence="6" id="KW-0540">Nuclease</keyword>
<evidence type="ECO:0000256" key="4">
    <source>
        <dbReference type="ARBA" id="ARBA00012477"/>
    </source>
</evidence>
<keyword evidence="8" id="KW-0255">Endonuclease</keyword>
<feature type="domain" description="tRNase Z endonuclease" evidence="12">
    <location>
        <begin position="79"/>
        <end position="140"/>
    </location>
</feature>
<evidence type="ECO:0000256" key="9">
    <source>
        <dbReference type="ARBA" id="ARBA00022801"/>
    </source>
</evidence>
<dbReference type="Proteomes" id="UP000094336">
    <property type="component" value="Unassembled WGS sequence"/>
</dbReference>
<name>A0A1E3QY31_9ASCO</name>
<dbReference type="GO" id="GO:0042781">
    <property type="term" value="F:3'-tRNA processing endoribonuclease activity"/>
    <property type="evidence" value="ECO:0007669"/>
    <property type="project" value="UniProtKB-EC"/>
</dbReference>
<evidence type="ECO:0000256" key="2">
    <source>
        <dbReference type="ARBA" id="ARBA00001947"/>
    </source>
</evidence>
<comment type="cofactor">
    <cofactor evidence="2">
        <name>Zn(2+)</name>
        <dbReference type="ChEBI" id="CHEBI:29105"/>
    </cofactor>
</comment>
<evidence type="ECO:0000256" key="1">
    <source>
        <dbReference type="ARBA" id="ARBA00000402"/>
    </source>
</evidence>
<dbReference type="AlphaFoldDB" id="A0A1E3QY31"/>
<dbReference type="SUPFAM" id="SSF56281">
    <property type="entry name" value="Metallo-hydrolase/oxidoreductase"/>
    <property type="match status" value="2"/>
</dbReference>
<dbReference type="EC" id="3.1.26.11" evidence="4"/>
<keyword evidence="5" id="KW-0819">tRNA processing</keyword>
<keyword evidence="14" id="KW-1185">Reference proteome</keyword>
<dbReference type="OrthoDB" id="527344at2759"/>
<dbReference type="Pfam" id="PF13691">
    <property type="entry name" value="Lactamase_B_4"/>
    <property type="match status" value="1"/>
</dbReference>
<dbReference type="RefSeq" id="XP_018987907.1">
    <property type="nucleotide sequence ID" value="XM_019126820.1"/>
</dbReference>
<dbReference type="GO" id="GO:0005739">
    <property type="term" value="C:mitochondrion"/>
    <property type="evidence" value="ECO:0007669"/>
    <property type="project" value="TreeGrafter"/>
</dbReference>
<comment type="similarity">
    <text evidence="3">Belongs to the RNase Z family.</text>
</comment>
<dbReference type="InterPro" id="IPR036866">
    <property type="entry name" value="RibonucZ/Hydroxyglut_hydro"/>
</dbReference>
<reference evidence="14" key="1">
    <citation type="submission" date="2016-05" db="EMBL/GenBank/DDBJ databases">
        <title>Comparative genomics of biotechnologically important yeasts.</title>
        <authorList>
            <consortium name="DOE Joint Genome Institute"/>
            <person name="Riley R."/>
            <person name="Haridas S."/>
            <person name="Wolfe K.H."/>
            <person name="Lopes M.R."/>
            <person name="Hittinger C.T."/>
            <person name="Goker M."/>
            <person name="Salamov A."/>
            <person name="Wisecaver J."/>
            <person name="Long T.M."/>
            <person name="Aerts A.L."/>
            <person name="Barry K."/>
            <person name="Choi C."/>
            <person name="Clum A."/>
            <person name="Coughlan A.Y."/>
            <person name="Deshpande S."/>
            <person name="Douglass A.P."/>
            <person name="Hanson S.J."/>
            <person name="Klenk H.-P."/>
            <person name="Labutti K."/>
            <person name="Lapidus A."/>
            <person name="Lindquist E."/>
            <person name="Lipzen A."/>
            <person name="Meier-Kolthoff J.P."/>
            <person name="Ohm R.A."/>
            <person name="Otillar R.P."/>
            <person name="Pangilinan J."/>
            <person name="Peng Y."/>
            <person name="Rokas A."/>
            <person name="Rosa C.A."/>
            <person name="Scheuner C."/>
            <person name="Sibirny A.A."/>
            <person name="Slot J.C."/>
            <person name="Stielow J.B."/>
            <person name="Sun H."/>
            <person name="Kurtzman C.P."/>
            <person name="Blackwell M."/>
            <person name="Grigoriev I.V."/>
            <person name="Jeffries T.W."/>
        </authorList>
    </citation>
    <scope>NUCLEOTIDE SEQUENCE [LARGE SCALE GENOMIC DNA]</scope>
    <source>
        <strain evidence="14">NRRL Y-12698</strain>
    </source>
</reference>
<sequence length="949" mass="106810">MAKISNEYPLSIPPDALSLSILKRAPLKPDARLLSTRTPSFRNPALFTPFVCSNKAHIQALNLLEISSDRPLGMYTLKTVRHPTSDIPSPLLVLITESNSHYFGKCAEGTQRSLNEKGIKPSRMKNFFMTGVLDWNAIGGLPGLLLTLGDSGKANLTINYGSKILNYIVATWRGFVYRQGVDISINAMNDGDVLVEKYFLVKQVHTFPNQASHLNTHTSPPLDTHNSTLTKVIAKMFPKEGLAGAISDPSSNIPYINTDLPEAANTTHASNYILQFHQTRGKFSVERATELNIPRGPLYAKLARGESIEVDGKVILPDQVLLSPRKFQRVLVLDVPSSAYLESTMQNPAWQAPINAESDDKVGLVYHFLGEDVDLVGNEAYFRFLSLFGENCQHIISHPRYCPNTLNFKTAALSLLKLRSLQKDFFQLPLHQNVPERELSQLGAKARALHAHQDVVVSPEGFTIDSTQVHRNETNWSDLYDSTVTPLGISVHDKAAVIDEARLDSDTGDVTDVKNEVQIITLGTGSALPSRTRNVISTLVRIPQPVSLPVTRDQLVYKSMLLDAGEHTLGSLIRNYGDDLPNYLAELQLIYLSHLHADHHLGIMSIIKRWFLACPEGFLYLVCPWSYEKFVKEWSYLEPAVDFQRIKYISCQDFFDMGGPSQRRSAEFVSIPFESLLDHTLKNLDTHIPLPNVTAIGELYQAFGLASIAMCKAIHCKWAYSITLHFKDPDFKLSYSGDTRPNIHFAKVGRGSDLLLHEATLEDALIEDALSKKHSTIAEAIYTAHLMQVKKLVLTHFSQRYPELPDLTATEKSFAYLRGYLNDPEFAANPKPIRRNNPRNIFSFDLGTLSPSLEGMDYLYAFDNMFIKYGRIHEQKAVADKLPLAFADEEEEIDGEGSFGEKPAEGNSRQKKMTKQEKQEKKLQKQREKTETMRRERQEKEWVKKRKVN</sequence>
<keyword evidence="9" id="KW-0378">Hydrolase</keyword>
<dbReference type="InterPro" id="IPR047151">
    <property type="entry name" value="RNZ2-like"/>
</dbReference>
<dbReference type="STRING" id="984486.A0A1E3QY31"/>
<dbReference type="GeneID" id="30144674"/>
<dbReference type="InterPro" id="IPR027794">
    <property type="entry name" value="tRNase_Z_dom"/>
</dbReference>
<dbReference type="CDD" id="cd07718">
    <property type="entry name" value="RNaseZ_ELAC1_ELAC2-C-term-like_MBL-fold"/>
    <property type="match status" value="1"/>
</dbReference>
<evidence type="ECO:0000256" key="10">
    <source>
        <dbReference type="ARBA" id="ARBA00022833"/>
    </source>
</evidence>
<dbReference type="GO" id="GO:1990180">
    <property type="term" value="P:mitochondrial tRNA 3'-end processing"/>
    <property type="evidence" value="ECO:0007669"/>
    <property type="project" value="TreeGrafter"/>
</dbReference>